<dbReference type="Pfam" id="PF00069">
    <property type="entry name" value="Pkinase"/>
    <property type="match status" value="1"/>
</dbReference>
<feature type="domain" description="Protein kinase" evidence="7">
    <location>
        <begin position="16"/>
        <end position="286"/>
    </location>
</feature>
<dbReference type="Proteomes" id="UP001370348">
    <property type="component" value="Chromosome"/>
</dbReference>
<dbReference type="PROSITE" id="PS50011">
    <property type="entry name" value="PROTEIN_KINASE_DOM"/>
    <property type="match status" value="1"/>
</dbReference>
<dbReference type="SMART" id="SM00220">
    <property type="entry name" value="S_TKc"/>
    <property type="match status" value="1"/>
</dbReference>
<dbReference type="InterPro" id="IPR008271">
    <property type="entry name" value="Ser/Thr_kinase_AS"/>
</dbReference>
<dbReference type="SUPFAM" id="SSF56112">
    <property type="entry name" value="Protein kinase-like (PK-like)"/>
    <property type="match status" value="1"/>
</dbReference>
<keyword evidence="4 5" id="KW-0067">ATP-binding</keyword>
<protein>
    <submittedName>
        <fullName evidence="8">Protein kinase</fullName>
    </submittedName>
</protein>
<feature type="compositionally biased region" description="Basic and acidic residues" evidence="6">
    <location>
        <begin position="467"/>
        <end position="477"/>
    </location>
</feature>
<accession>A0ABZ2LV35</accession>
<dbReference type="PANTHER" id="PTHR43289">
    <property type="entry name" value="MITOGEN-ACTIVATED PROTEIN KINASE KINASE KINASE 20-RELATED"/>
    <property type="match status" value="1"/>
</dbReference>
<evidence type="ECO:0000256" key="4">
    <source>
        <dbReference type="ARBA" id="ARBA00022840"/>
    </source>
</evidence>
<gene>
    <name evidence="8" type="ORF">LZC94_33995</name>
</gene>
<keyword evidence="1" id="KW-0808">Transferase</keyword>
<evidence type="ECO:0000313" key="8">
    <source>
        <dbReference type="EMBL" id="WXB12852.1"/>
    </source>
</evidence>
<reference evidence="8 9" key="1">
    <citation type="submission" date="2021-12" db="EMBL/GenBank/DDBJ databases">
        <title>Discovery of the Pendulisporaceae a myxobacterial family with distinct sporulation behavior and unique specialized metabolism.</title>
        <authorList>
            <person name="Garcia R."/>
            <person name="Popoff A."/>
            <person name="Bader C.D."/>
            <person name="Loehr J."/>
            <person name="Walesch S."/>
            <person name="Walt C."/>
            <person name="Boldt J."/>
            <person name="Bunk B."/>
            <person name="Haeckl F.J.F.P.J."/>
            <person name="Gunesch A.P."/>
            <person name="Birkelbach J."/>
            <person name="Nuebel U."/>
            <person name="Pietschmann T."/>
            <person name="Bach T."/>
            <person name="Mueller R."/>
        </authorList>
    </citation>
    <scope>NUCLEOTIDE SEQUENCE [LARGE SCALE GENOMIC DNA]</scope>
    <source>
        <strain evidence="8 9">MSr11954</strain>
    </source>
</reference>
<organism evidence="8 9">
    <name type="scientific">Pendulispora albinea</name>
    <dbReference type="NCBI Taxonomy" id="2741071"/>
    <lineage>
        <taxon>Bacteria</taxon>
        <taxon>Pseudomonadati</taxon>
        <taxon>Myxococcota</taxon>
        <taxon>Myxococcia</taxon>
        <taxon>Myxococcales</taxon>
        <taxon>Sorangiineae</taxon>
        <taxon>Pendulisporaceae</taxon>
        <taxon>Pendulispora</taxon>
    </lineage>
</organism>
<name>A0ABZ2LV35_9BACT</name>
<dbReference type="GO" id="GO:0016301">
    <property type="term" value="F:kinase activity"/>
    <property type="evidence" value="ECO:0007669"/>
    <property type="project" value="UniProtKB-KW"/>
</dbReference>
<keyword evidence="9" id="KW-1185">Reference proteome</keyword>
<evidence type="ECO:0000256" key="2">
    <source>
        <dbReference type="ARBA" id="ARBA00022741"/>
    </source>
</evidence>
<feature type="compositionally biased region" description="Polar residues" evidence="6">
    <location>
        <begin position="424"/>
        <end position="441"/>
    </location>
</feature>
<dbReference type="EMBL" id="CP089984">
    <property type="protein sequence ID" value="WXB12852.1"/>
    <property type="molecule type" value="Genomic_DNA"/>
</dbReference>
<evidence type="ECO:0000256" key="5">
    <source>
        <dbReference type="PROSITE-ProRule" id="PRU10141"/>
    </source>
</evidence>
<dbReference type="Gene3D" id="1.10.510.10">
    <property type="entry name" value="Transferase(Phosphotransferase) domain 1"/>
    <property type="match status" value="1"/>
</dbReference>
<feature type="region of interest" description="Disordered" evidence="6">
    <location>
        <begin position="411"/>
        <end position="509"/>
    </location>
</feature>
<evidence type="ECO:0000259" key="7">
    <source>
        <dbReference type="PROSITE" id="PS50011"/>
    </source>
</evidence>
<dbReference type="InterPro" id="IPR011009">
    <property type="entry name" value="Kinase-like_dom_sf"/>
</dbReference>
<evidence type="ECO:0000313" key="9">
    <source>
        <dbReference type="Proteomes" id="UP001370348"/>
    </source>
</evidence>
<proteinExistence type="predicted"/>
<dbReference type="PANTHER" id="PTHR43289:SF6">
    <property type="entry name" value="SERINE_THREONINE-PROTEIN KINASE NEKL-3"/>
    <property type="match status" value="1"/>
</dbReference>
<sequence>MPEFEPEDIIPGDVKYRTIRHLGSGGMADVYLVEHMLLHGPCALKIIQVVHRTRADYRVRLKREAQAGFQIRSVHLAQVFHIGELRDGREYFIMEYVDGRSLRHVLDTRGPLPPAIAIAIIVDGLEGLYVAHEKGVVHRDVKPENIFVTRQGIAKVLDFGVAKLSYVSNNFTGEDFVGDYLYASPEQNRHAWSVDQRADIFSMGIVLFESLTGRHPFDKTGRSFRKRDVRSIAISILNNDPMLLDHRFPPELARVLNRMLSRDLNTRPSNAYLLAQELREIMKIFYTQARESANSLISESVDGVSVGPITDARVEAPDPALMLRVQRIAARRSQGRGSLPDQPRIPPTVEPRISRRVHPPSAPLHDTVKDGVPWHAKFTRGSPAKRLIAVGLVAAFCIAVIIRAGLPVVPAEVSPPASPRTIAPLSSSTPSNDHRVTTTSEGGAGEAVGHRAPSRAGAPGPIPSTARTDKRSPRREPFVAPSPAPPPPTEVDPNPEPAKASNVNLLTGP</sequence>
<evidence type="ECO:0000256" key="6">
    <source>
        <dbReference type="SAM" id="MobiDB-lite"/>
    </source>
</evidence>
<dbReference type="InterPro" id="IPR000719">
    <property type="entry name" value="Prot_kinase_dom"/>
</dbReference>
<evidence type="ECO:0000256" key="3">
    <source>
        <dbReference type="ARBA" id="ARBA00022777"/>
    </source>
</evidence>
<keyword evidence="3 8" id="KW-0418">Kinase</keyword>
<dbReference type="RefSeq" id="WP_394822471.1">
    <property type="nucleotide sequence ID" value="NZ_CP089984.1"/>
</dbReference>
<feature type="compositionally biased region" description="Pro residues" evidence="6">
    <location>
        <begin position="480"/>
        <end position="496"/>
    </location>
</feature>
<evidence type="ECO:0000256" key="1">
    <source>
        <dbReference type="ARBA" id="ARBA00022679"/>
    </source>
</evidence>
<dbReference type="CDD" id="cd14014">
    <property type="entry name" value="STKc_PknB_like"/>
    <property type="match status" value="1"/>
</dbReference>
<dbReference type="InterPro" id="IPR017441">
    <property type="entry name" value="Protein_kinase_ATP_BS"/>
</dbReference>
<dbReference type="PROSITE" id="PS00107">
    <property type="entry name" value="PROTEIN_KINASE_ATP"/>
    <property type="match status" value="1"/>
</dbReference>
<feature type="binding site" evidence="5">
    <location>
        <position position="45"/>
    </location>
    <ligand>
        <name>ATP</name>
        <dbReference type="ChEBI" id="CHEBI:30616"/>
    </ligand>
</feature>
<dbReference type="Gene3D" id="3.30.200.20">
    <property type="entry name" value="Phosphorylase Kinase, domain 1"/>
    <property type="match status" value="1"/>
</dbReference>
<keyword evidence="2 5" id="KW-0547">Nucleotide-binding</keyword>
<dbReference type="PROSITE" id="PS00108">
    <property type="entry name" value="PROTEIN_KINASE_ST"/>
    <property type="match status" value="1"/>
</dbReference>
<feature type="region of interest" description="Disordered" evidence="6">
    <location>
        <begin position="332"/>
        <end position="368"/>
    </location>
</feature>